<dbReference type="SMART" id="SM00382">
    <property type="entry name" value="AAA"/>
    <property type="match status" value="2"/>
</dbReference>
<evidence type="ECO:0000256" key="6">
    <source>
        <dbReference type="ARBA" id="ARBA00022737"/>
    </source>
</evidence>
<dbReference type="GO" id="GO:0005524">
    <property type="term" value="F:ATP binding"/>
    <property type="evidence" value="ECO:0007669"/>
    <property type="project" value="UniProtKB-KW"/>
</dbReference>
<keyword evidence="6" id="KW-0677">Repeat</keyword>
<evidence type="ECO:0000256" key="9">
    <source>
        <dbReference type="ARBA" id="ARBA00022967"/>
    </source>
</evidence>
<keyword evidence="13" id="KW-1185">Reference proteome</keyword>
<protein>
    <submittedName>
        <fullName evidence="12">ABC transporter related</fullName>
    </submittedName>
</protein>
<dbReference type="Proteomes" id="UP000007719">
    <property type="component" value="Chromosome"/>
</dbReference>
<gene>
    <name evidence="12" type="ordered locus">Dtur_0411</name>
</gene>
<dbReference type="PROSITE" id="PS50893">
    <property type="entry name" value="ABC_TRANSPORTER_2"/>
    <property type="match status" value="2"/>
</dbReference>
<dbReference type="CDD" id="cd03215">
    <property type="entry name" value="ABC_Carb_Monos_II"/>
    <property type="match status" value="1"/>
</dbReference>
<dbReference type="GO" id="GO:0022857">
    <property type="term" value="F:transmembrane transporter activity"/>
    <property type="evidence" value="ECO:0000318"/>
    <property type="project" value="GO_Central"/>
</dbReference>
<dbReference type="Pfam" id="PF00005">
    <property type="entry name" value="ABC_tran"/>
    <property type="match status" value="2"/>
</dbReference>
<dbReference type="GO" id="GO:0015749">
    <property type="term" value="P:monosaccharide transmembrane transport"/>
    <property type="evidence" value="ECO:0007669"/>
    <property type="project" value="UniProtKB-ARBA"/>
</dbReference>
<keyword evidence="9" id="KW-1278">Translocase</keyword>
<keyword evidence="3" id="KW-0813">Transport</keyword>
<dbReference type="PATRIC" id="fig|515635.4.peg.434"/>
<dbReference type="InterPro" id="IPR003593">
    <property type="entry name" value="AAA+_ATPase"/>
</dbReference>
<reference evidence="13" key="1">
    <citation type="journal article" date="2016" name="Front. Microbiol.">
        <title>The complete genome sequence of hyperthermophile Dictyoglomus turgidum DSM 6724 reveals a specialized carbohydrate fermentor.</title>
        <authorList>
            <person name="Brumm P.J."/>
            <person name="Gowda K."/>
            <person name="Robb F.T."/>
            <person name="Mead D.A."/>
        </authorList>
    </citation>
    <scope>NUCLEOTIDE SEQUENCE [LARGE SCALE GENOMIC DNA]</scope>
    <source>
        <strain evidence="13">DSM 6724 / Z-1310</strain>
    </source>
</reference>
<comment type="subcellular location">
    <subcellularLocation>
        <location evidence="2">Cell inner membrane</location>
    </subcellularLocation>
    <subcellularLocation>
        <location evidence="1">Cell membrane</location>
        <topology evidence="1">Peripheral membrane protein</topology>
    </subcellularLocation>
</comment>
<evidence type="ECO:0000256" key="2">
    <source>
        <dbReference type="ARBA" id="ARBA00004533"/>
    </source>
</evidence>
<evidence type="ECO:0000256" key="3">
    <source>
        <dbReference type="ARBA" id="ARBA00022448"/>
    </source>
</evidence>
<dbReference type="InParanoid" id="B8E1T2"/>
<dbReference type="InterPro" id="IPR017871">
    <property type="entry name" value="ABC_transporter-like_CS"/>
</dbReference>
<dbReference type="GO" id="GO:0016887">
    <property type="term" value="F:ATP hydrolysis activity"/>
    <property type="evidence" value="ECO:0007669"/>
    <property type="project" value="InterPro"/>
</dbReference>
<feature type="domain" description="ABC transporter" evidence="11">
    <location>
        <begin position="242"/>
        <end position="493"/>
    </location>
</feature>
<dbReference type="HOGENOM" id="CLU_000604_92_3_0"/>
<keyword evidence="10" id="KW-0472">Membrane</keyword>
<dbReference type="EnsemblBacteria" id="ACK41715">
    <property type="protein sequence ID" value="ACK41715"/>
    <property type="gene ID" value="Dtur_0411"/>
</dbReference>
<feature type="domain" description="ABC transporter" evidence="11">
    <location>
        <begin position="1"/>
        <end position="237"/>
    </location>
</feature>
<dbReference type="OrthoDB" id="9771863at2"/>
<sequence>MENINKSFPGVQALKDAYFELNKGEVHALVGENGAGKSTLMKILVGAYRKDSGRIIYKGKEVDIPNPRVAQEMGISMVFQELNLMPHLTVAQNIFIGREPKRKNLPIFLDDDEINKRTKELLNMLHLKVEPNVKVSNLSVGKQQMVEIAKALSFNSEVIIFDEPTAALSEAETEELFSVIRKLKSQGIGIIYISHRLEELREIADRVTVMRDGQYIGTDYMKNLTIEKIISMMVGREIYETLREKEVEENAEVVLEVRNLKRSKVFRDISFSLRKGEILGFAGLIGAGRTEVARAIFGADPVDSGEVYVKGKKVHIRNPWDAISHGIAYLSEDRKRYGLMPDLDVKSNIILPSMKDFLKALGFVDDKKAEKVSNEYIQRLRIRTPSVRQKVKNLSGGNQQKVVVAKWLLRNCDILIFDEPTRGIDVGAKNEIYKLLNELIAEGKSIIMISSELPEILRMSHRIVVMCEGRITGILDADEATEEKILKYATMYED</sequence>
<dbReference type="EMBL" id="CP001251">
    <property type="protein sequence ID" value="ACK41715.1"/>
    <property type="molecule type" value="Genomic_DNA"/>
</dbReference>
<evidence type="ECO:0000256" key="5">
    <source>
        <dbReference type="ARBA" id="ARBA00022597"/>
    </source>
</evidence>
<dbReference type="FunFam" id="3.40.50.300:FF:000127">
    <property type="entry name" value="Ribose import ATP-binding protein RbsA"/>
    <property type="match status" value="1"/>
</dbReference>
<dbReference type="PROSITE" id="PS00211">
    <property type="entry name" value="ABC_TRANSPORTER_1"/>
    <property type="match status" value="1"/>
</dbReference>
<dbReference type="FunFam" id="3.40.50.300:FF:000126">
    <property type="entry name" value="Galactose/methyl galactoside import ATP-binding protein MglA"/>
    <property type="match status" value="1"/>
</dbReference>
<dbReference type="AlphaFoldDB" id="B8E1T2"/>
<dbReference type="Gene3D" id="3.40.50.300">
    <property type="entry name" value="P-loop containing nucleotide triphosphate hydrolases"/>
    <property type="match status" value="2"/>
</dbReference>
<name>B8E1T2_DICTD</name>
<evidence type="ECO:0000256" key="10">
    <source>
        <dbReference type="ARBA" id="ARBA00023136"/>
    </source>
</evidence>
<dbReference type="CDD" id="cd03216">
    <property type="entry name" value="ABC_Carb_Monos_I"/>
    <property type="match status" value="1"/>
</dbReference>
<dbReference type="GO" id="GO:0005886">
    <property type="term" value="C:plasma membrane"/>
    <property type="evidence" value="ECO:0000318"/>
    <property type="project" value="GO_Central"/>
</dbReference>
<dbReference type="SUPFAM" id="SSF52540">
    <property type="entry name" value="P-loop containing nucleoside triphosphate hydrolases"/>
    <property type="match status" value="2"/>
</dbReference>
<evidence type="ECO:0000256" key="7">
    <source>
        <dbReference type="ARBA" id="ARBA00022741"/>
    </source>
</evidence>
<accession>B8E1T2</accession>
<dbReference type="STRING" id="515635.Dtur_0411"/>
<dbReference type="PANTHER" id="PTHR43790:SF3">
    <property type="entry name" value="D-ALLOSE IMPORT ATP-BINDING PROTEIN ALSA-RELATED"/>
    <property type="match status" value="1"/>
</dbReference>
<dbReference type="InterPro" id="IPR003439">
    <property type="entry name" value="ABC_transporter-like_ATP-bd"/>
</dbReference>
<evidence type="ECO:0000259" key="11">
    <source>
        <dbReference type="PROSITE" id="PS50893"/>
    </source>
</evidence>
<keyword evidence="5" id="KW-0762">Sugar transport</keyword>
<dbReference type="PANTHER" id="PTHR43790">
    <property type="entry name" value="CARBOHYDRATE TRANSPORT ATP-BINDING PROTEIN MG119-RELATED"/>
    <property type="match status" value="1"/>
</dbReference>
<keyword evidence="8" id="KW-0067">ATP-binding</keyword>
<evidence type="ECO:0000313" key="12">
    <source>
        <dbReference type="EMBL" id="ACK41715.1"/>
    </source>
</evidence>
<evidence type="ECO:0000256" key="1">
    <source>
        <dbReference type="ARBA" id="ARBA00004202"/>
    </source>
</evidence>
<dbReference type="eggNOG" id="COG1129">
    <property type="taxonomic scope" value="Bacteria"/>
</dbReference>
<organism evidence="12 13">
    <name type="scientific">Dictyoglomus turgidum (strain DSM 6724 / Z-1310)</name>
    <dbReference type="NCBI Taxonomy" id="515635"/>
    <lineage>
        <taxon>Bacteria</taxon>
        <taxon>Pseudomonadati</taxon>
        <taxon>Dictyoglomota</taxon>
        <taxon>Dictyoglomia</taxon>
        <taxon>Dictyoglomales</taxon>
        <taxon>Dictyoglomaceae</taxon>
        <taxon>Dictyoglomus</taxon>
    </lineage>
</organism>
<proteinExistence type="predicted"/>
<keyword evidence="7" id="KW-0547">Nucleotide-binding</keyword>
<evidence type="ECO:0000313" key="13">
    <source>
        <dbReference type="Proteomes" id="UP000007719"/>
    </source>
</evidence>
<keyword evidence="4" id="KW-1003">Cell membrane</keyword>
<evidence type="ECO:0000256" key="8">
    <source>
        <dbReference type="ARBA" id="ARBA00022840"/>
    </source>
</evidence>
<dbReference type="KEGG" id="dtu:Dtur_0411"/>
<evidence type="ECO:0000256" key="4">
    <source>
        <dbReference type="ARBA" id="ARBA00022475"/>
    </source>
</evidence>
<dbReference type="InterPro" id="IPR027417">
    <property type="entry name" value="P-loop_NTPase"/>
</dbReference>
<dbReference type="RefSeq" id="WP_012582800.1">
    <property type="nucleotide sequence ID" value="NC_011661.1"/>
</dbReference>
<dbReference type="InterPro" id="IPR050107">
    <property type="entry name" value="ABC_carbohydrate_import_ATPase"/>
</dbReference>